<reference evidence="2 3" key="1">
    <citation type="journal article" date="2018" name="Elife">
        <title>Firefly genomes illuminate parallel origins of bioluminescence in beetles.</title>
        <authorList>
            <person name="Fallon T.R."/>
            <person name="Lower S.E."/>
            <person name="Chang C.H."/>
            <person name="Bessho-Uehara M."/>
            <person name="Martin G.J."/>
            <person name="Bewick A.J."/>
            <person name="Behringer M."/>
            <person name="Debat H.J."/>
            <person name="Wong I."/>
            <person name="Day J.C."/>
            <person name="Suvorov A."/>
            <person name="Silva C.J."/>
            <person name="Stanger-Hall K.F."/>
            <person name="Hall D.W."/>
            <person name="Schmitz R.J."/>
            <person name="Nelson D.R."/>
            <person name="Lewis S.M."/>
            <person name="Shigenobu S."/>
            <person name="Bybee S.M."/>
            <person name="Larracuente A.M."/>
            <person name="Oba Y."/>
            <person name="Weng J.K."/>
        </authorList>
    </citation>
    <scope>NUCLEOTIDE SEQUENCE [LARGE SCALE GENOMIC DNA]</scope>
    <source>
        <strain evidence="2">1611_PpyrPB1</strain>
        <tissue evidence="2">Whole body</tissue>
    </source>
</reference>
<accession>A0A5N4ASW5</accession>
<comment type="caution">
    <text evidence="2">The sequence shown here is derived from an EMBL/GenBank/DDBJ whole genome shotgun (WGS) entry which is preliminary data.</text>
</comment>
<evidence type="ECO:0000256" key="1">
    <source>
        <dbReference type="SAM" id="MobiDB-lite"/>
    </source>
</evidence>
<sequence>MNSNVDFLLRAFENGMFSNDGIVKAYHQVLDLIVSGVRLSTEDVARYNDLRAAAQAIYQRDNNETPSTASASVDNEASARHPQPVTENIGSGIAVRRPLDSEDYKYLEIVSEGSRLIKKYNTMSTNLLFKFKSEHKLEAPIVWLEDVTILRKACVEFWKRFTSENGVDPFRECCTIAGACSLVFRRNFLQENTIGLIPNGGYRMADKQSRIAIQWLLWLEHSEGVRIQHTVNSREVRLREGILVDGFSPETNTVYQFHGCYYHGCEMCYKYQGENRRHIGKDTFF</sequence>
<dbReference type="Proteomes" id="UP000327044">
    <property type="component" value="Unassembled WGS sequence"/>
</dbReference>
<name>A0A5N4ASW5_PHOPY</name>
<organism evidence="2 3">
    <name type="scientific">Photinus pyralis</name>
    <name type="common">Common eastern firefly</name>
    <name type="synonym">Lampyris pyralis</name>
    <dbReference type="NCBI Taxonomy" id="7054"/>
    <lineage>
        <taxon>Eukaryota</taxon>
        <taxon>Metazoa</taxon>
        <taxon>Ecdysozoa</taxon>
        <taxon>Arthropoda</taxon>
        <taxon>Hexapoda</taxon>
        <taxon>Insecta</taxon>
        <taxon>Pterygota</taxon>
        <taxon>Neoptera</taxon>
        <taxon>Endopterygota</taxon>
        <taxon>Coleoptera</taxon>
        <taxon>Polyphaga</taxon>
        <taxon>Elateriformia</taxon>
        <taxon>Elateroidea</taxon>
        <taxon>Lampyridae</taxon>
        <taxon>Lampyrinae</taxon>
        <taxon>Photinus</taxon>
    </lineage>
</organism>
<dbReference type="EMBL" id="VVIM01000004">
    <property type="protein sequence ID" value="KAB0800406.1"/>
    <property type="molecule type" value="Genomic_DNA"/>
</dbReference>
<protein>
    <submittedName>
        <fullName evidence="2">Uncharacterized protein</fullName>
    </submittedName>
</protein>
<keyword evidence="3" id="KW-1185">Reference proteome</keyword>
<dbReference type="AlphaFoldDB" id="A0A5N4ASW5"/>
<gene>
    <name evidence="2" type="ORF">PPYR_06146</name>
</gene>
<feature type="region of interest" description="Disordered" evidence="1">
    <location>
        <begin position="59"/>
        <end position="86"/>
    </location>
</feature>
<proteinExistence type="predicted"/>
<feature type="compositionally biased region" description="Polar residues" evidence="1">
    <location>
        <begin position="64"/>
        <end position="75"/>
    </location>
</feature>
<dbReference type="InParanoid" id="A0A5N4ASW5"/>
<evidence type="ECO:0000313" key="3">
    <source>
        <dbReference type="Proteomes" id="UP000327044"/>
    </source>
</evidence>
<evidence type="ECO:0000313" key="2">
    <source>
        <dbReference type="EMBL" id="KAB0800406.1"/>
    </source>
</evidence>